<name>A0A444QG56_9MICO</name>
<accession>A0A444QG56</accession>
<dbReference type="GO" id="GO:0005886">
    <property type="term" value="C:plasma membrane"/>
    <property type="evidence" value="ECO:0007669"/>
    <property type="project" value="TreeGrafter"/>
</dbReference>
<keyword evidence="2 4" id="KW-0808">Transferase</keyword>
<reference evidence="4 5" key="1">
    <citation type="submission" date="2018-12" db="EMBL/GenBank/DDBJ databases">
        <authorList>
            <person name="Li F."/>
        </authorList>
    </citation>
    <scope>NUCLEOTIDE SEQUENCE [LARGE SCALE GENOMIC DNA]</scope>
    <source>
        <strain evidence="4 5">8H24J-4-2</strain>
    </source>
</reference>
<comment type="caution">
    <text evidence="4">The sequence shown here is derived from an EMBL/GenBank/DDBJ whole genome shotgun (WGS) entry which is preliminary data.</text>
</comment>
<dbReference type="Pfam" id="PF13578">
    <property type="entry name" value="Methyltransf_24"/>
    <property type="match status" value="1"/>
</dbReference>
<evidence type="ECO:0000313" key="4">
    <source>
        <dbReference type="EMBL" id="RWZ68524.1"/>
    </source>
</evidence>
<proteinExistence type="predicted"/>
<dbReference type="PANTHER" id="PTHR40048">
    <property type="entry name" value="RHAMNOSYL O-METHYLTRANSFERASE"/>
    <property type="match status" value="1"/>
</dbReference>
<dbReference type="EMBL" id="RZNC01000001">
    <property type="protein sequence ID" value="RWZ68524.1"/>
    <property type="molecule type" value="Genomic_DNA"/>
</dbReference>
<dbReference type="OrthoDB" id="6075445at2"/>
<dbReference type="GO" id="GO:0032259">
    <property type="term" value="P:methylation"/>
    <property type="evidence" value="ECO:0007669"/>
    <property type="project" value="UniProtKB-KW"/>
</dbReference>
<dbReference type="PANTHER" id="PTHR40048:SF1">
    <property type="entry name" value="RHAMNOSYL O-METHYLTRANSFERASE"/>
    <property type="match status" value="1"/>
</dbReference>
<evidence type="ECO:0000256" key="1">
    <source>
        <dbReference type="ARBA" id="ARBA00022603"/>
    </source>
</evidence>
<evidence type="ECO:0000313" key="5">
    <source>
        <dbReference type="Proteomes" id="UP000288603"/>
    </source>
</evidence>
<dbReference type="Proteomes" id="UP000288603">
    <property type="component" value="Unassembled WGS sequence"/>
</dbReference>
<protein>
    <submittedName>
        <fullName evidence="4">Class I SAM-dependent methyltransferase</fullName>
    </submittedName>
</protein>
<dbReference type="Gene3D" id="3.40.50.150">
    <property type="entry name" value="Vaccinia Virus protein VP39"/>
    <property type="match status" value="1"/>
</dbReference>
<dbReference type="GO" id="GO:0071770">
    <property type="term" value="P:DIM/DIP cell wall layer assembly"/>
    <property type="evidence" value="ECO:0007669"/>
    <property type="project" value="TreeGrafter"/>
</dbReference>
<dbReference type="GO" id="GO:0008168">
    <property type="term" value="F:methyltransferase activity"/>
    <property type="evidence" value="ECO:0007669"/>
    <property type="project" value="UniProtKB-KW"/>
</dbReference>
<sequence length="314" mass="35322">MSAAVPVSTRVSLASHWQPRHLVQSAWTGHAPFAAAVVEVLRPDTLVELGAHMGFSYFAFCETVARLGIDTRTVAVDSWEGDEHAGYYGDEVYESVRRINEAYASFSTLTRSYFDKALPGFADGSIDLLHIDGRHRFEDVTSEFEAWLPKMSPRGVMLFHDTNEFKEGFGVHRFWADVESRYPSFHFLHSHGLGVLGVGSQLDPRVRDMFAILNDSPDASRAAYESLAGDITHRAKLEALPARVRELDRRARDIGSELSSETRHREEAQERLAQSRRELRAARRALDDVLSSTSWRLTAPVRALGGLVPRRSRR</sequence>
<dbReference type="InterPro" id="IPR029063">
    <property type="entry name" value="SAM-dependent_MTases_sf"/>
</dbReference>
<evidence type="ECO:0000256" key="2">
    <source>
        <dbReference type="ARBA" id="ARBA00022679"/>
    </source>
</evidence>
<keyword evidence="1 4" id="KW-0489">Methyltransferase</keyword>
<gene>
    <name evidence="4" type="ORF">ELQ92_04775</name>
</gene>
<keyword evidence="3" id="KW-0175">Coiled coil</keyword>
<evidence type="ECO:0000256" key="3">
    <source>
        <dbReference type="SAM" id="Coils"/>
    </source>
</evidence>
<dbReference type="SUPFAM" id="SSF53335">
    <property type="entry name" value="S-adenosyl-L-methionine-dependent methyltransferases"/>
    <property type="match status" value="1"/>
</dbReference>
<keyword evidence="5" id="KW-1185">Reference proteome</keyword>
<dbReference type="AlphaFoldDB" id="A0A444QG56"/>
<dbReference type="RefSeq" id="WP_128497790.1">
    <property type="nucleotide sequence ID" value="NZ_RZNC01000001.1"/>
</dbReference>
<feature type="coiled-coil region" evidence="3">
    <location>
        <begin position="258"/>
        <end position="292"/>
    </location>
</feature>
<organism evidence="4 5">
    <name type="scientific">Labedella populi</name>
    <dbReference type="NCBI Taxonomy" id="2498850"/>
    <lineage>
        <taxon>Bacteria</taxon>
        <taxon>Bacillati</taxon>
        <taxon>Actinomycetota</taxon>
        <taxon>Actinomycetes</taxon>
        <taxon>Micrococcales</taxon>
        <taxon>Microbacteriaceae</taxon>
        <taxon>Labedella</taxon>
    </lineage>
</organism>